<accession>A0A380MRK6</accession>
<dbReference type="PANTHER" id="PTHR30294:SF47">
    <property type="entry name" value="INNER MEMBRANE TRANSPORT PERMEASE YHHJ"/>
    <property type="match status" value="1"/>
</dbReference>
<evidence type="ECO:0000256" key="8">
    <source>
        <dbReference type="SAM" id="Phobius"/>
    </source>
</evidence>
<reference evidence="10 11" key="1">
    <citation type="submission" date="2018-06" db="EMBL/GenBank/DDBJ databases">
        <authorList>
            <consortium name="Pathogen Informatics"/>
            <person name="Doyle S."/>
        </authorList>
    </citation>
    <scope>NUCLEOTIDE SEQUENCE [LARGE SCALE GENOMIC DNA]</scope>
    <source>
        <strain evidence="10 11">NCTC13337</strain>
    </source>
</reference>
<dbReference type="GO" id="GO:0140359">
    <property type="term" value="F:ABC-type transporter activity"/>
    <property type="evidence" value="ECO:0007669"/>
    <property type="project" value="InterPro"/>
</dbReference>
<dbReference type="GO" id="GO:0005886">
    <property type="term" value="C:plasma membrane"/>
    <property type="evidence" value="ECO:0007669"/>
    <property type="project" value="UniProtKB-SubCell"/>
</dbReference>
<dbReference type="Pfam" id="PF12698">
    <property type="entry name" value="ABC2_membrane_3"/>
    <property type="match status" value="1"/>
</dbReference>
<evidence type="ECO:0000256" key="3">
    <source>
        <dbReference type="ARBA" id="ARBA00022448"/>
    </source>
</evidence>
<feature type="domain" description="ABC transmembrane type-2" evidence="9">
    <location>
        <begin position="146"/>
        <end position="371"/>
    </location>
</feature>
<feature type="transmembrane region" description="Helical" evidence="8">
    <location>
        <begin position="350"/>
        <end position="368"/>
    </location>
</feature>
<feature type="transmembrane region" description="Helical" evidence="8">
    <location>
        <begin position="177"/>
        <end position="201"/>
    </location>
</feature>
<evidence type="ECO:0000256" key="6">
    <source>
        <dbReference type="ARBA" id="ARBA00022989"/>
    </source>
</evidence>
<dbReference type="Proteomes" id="UP000254601">
    <property type="component" value="Unassembled WGS sequence"/>
</dbReference>
<feature type="transmembrane region" description="Helical" evidence="8">
    <location>
        <begin position="286"/>
        <end position="304"/>
    </location>
</feature>
<evidence type="ECO:0000256" key="2">
    <source>
        <dbReference type="ARBA" id="ARBA00007783"/>
    </source>
</evidence>
<keyword evidence="7 8" id="KW-0472">Membrane</keyword>
<evidence type="ECO:0000256" key="4">
    <source>
        <dbReference type="ARBA" id="ARBA00022475"/>
    </source>
</evidence>
<gene>
    <name evidence="10" type="primary">yhhJ</name>
    <name evidence="10" type="ORF">NCTC13337_00490</name>
</gene>
<keyword evidence="5 8" id="KW-0812">Transmembrane</keyword>
<dbReference type="Gene3D" id="3.40.1710.10">
    <property type="entry name" value="abc type-2 transporter like domain"/>
    <property type="match status" value="1"/>
</dbReference>
<evidence type="ECO:0000313" key="11">
    <source>
        <dbReference type="Proteomes" id="UP000254601"/>
    </source>
</evidence>
<feature type="transmembrane region" description="Helical" evidence="8">
    <location>
        <begin position="20"/>
        <end position="40"/>
    </location>
</feature>
<dbReference type="InterPro" id="IPR013525">
    <property type="entry name" value="ABC2_TM"/>
</dbReference>
<keyword evidence="4" id="KW-1003">Cell membrane</keyword>
<dbReference type="RefSeq" id="WP_072575513.1">
    <property type="nucleotide sequence ID" value="NZ_LWHB01000010.1"/>
</dbReference>
<dbReference type="PANTHER" id="PTHR30294">
    <property type="entry name" value="MEMBRANE COMPONENT OF ABC TRANSPORTER YHHJ-RELATED"/>
    <property type="match status" value="1"/>
</dbReference>
<keyword evidence="11" id="KW-1185">Reference proteome</keyword>
<sequence>MLQSLKNIWTLTLKEFQSLLSDRAMLGIITIIFTVAVIAITNGVSIDVKNATVAVVDHDRSPLSQRITSALLSPYFQPPVLFEDMAEAHAAMDKAEYIFIMDIPPHFEEDVLKARHPAIQITADATALSQAGVGFVYLQQIISEETLRYFQLANPAQFLPMKPVINVSFNPNTDSRWYLAVMNVATFTFMLAMLLVGAAVIRERERGTMEHLLVMPITANEIAAAKIIANSTVIALAALASMQFVVKGILAIPISGSLALFALGIIVFLFSATALGVLLATTAPTMPQFILLMLPMYIVLRLISGGETPLASMPNWLQTVSQASPMTQFVEYSSAVLFRNADITLVQKPLFIMAMMGVLFLVLALSHFRSMLDKQG</sequence>
<dbReference type="InterPro" id="IPR051449">
    <property type="entry name" value="ABC-2_transporter_component"/>
</dbReference>
<feature type="transmembrane region" description="Helical" evidence="8">
    <location>
        <begin position="222"/>
        <end position="246"/>
    </location>
</feature>
<comment type="similarity">
    <text evidence="2">Belongs to the ABC-2 integral membrane protein family.</text>
</comment>
<evidence type="ECO:0000256" key="5">
    <source>
        <dbReference type="ARBA" id="ARBA00022692"/>
    </source>
</evidence>
<feature type="transmembrane region" description="Helical" evidence="8">
    <location>
        <begin position="258"/>
        <end position="279"/>
    </location>
</feature>
<dbReference type="InterPro" id="IPR047817">
    <property type="entry name" value="ABC2_TM_bact-type"/>
</dbReference>
<dbReference type="PROSITE" id="PS51012">
    <property type="entry name" value="ABC_TM2"/>
    <property type="match status" value="1"/>
</dbReference>
<evidence type="ECO:0000259" key="9">
    <source>
        <dbReference type="PROSITE" id="PS51012"/>
    </source>
</evidence>
<evidence type="ECO:0000313" key="10">
    <source>
        <dbReference type="EMBL" id="SUO93957.1"/>
    </source>
</evidence>
<comment type="subcellular location">
    <subcellularLocation>
        <location evidence="1">Cell membrane</location>
        <topology evidence="1">Multi-pass membrane protein</topology>
    </subcellularLocation>
</comment>
<dbReference type="OrthoDB" id="9808686at2"/>
<keyword evidence="6 8" id="KW-1133">Transmembrane helix</keyword>
<dbReference type="AlphaFoldDB" id="A0A380MRK6"/>
<keyword evidence="3" id="KW-0813">Transport</keyword>
<protein>
    <submittedName>
        <fullName evidence="10">Inner membrane transport permease yhhJ</fullName>
    </submittedName>
</protein>
<evidence type="ECO:0000256" key="7">
    <source>
        <dbReference type="ARBA" id="ARBA00023136"/>
    </source>
</evidence>
<proteinExistence type="inferred from homology"/>
<evidence type="ECO:0000256" key="1">
    <source>
        <dbReference type="ARBA" id="ARBA00004651"/>
    </source>
</evidence>
<dbReference type="EMBL" id="UHIC01000001">
    <property type="protein sequence ID" value="SUO93957.1"/>
    <property type="molecule type" value="Genomic_DNA"/>
</dbReference>
<organism evidence="10 11">
    <name type="scientific">Suttonella ornithocola</name>
    <dbReference type="NCBI Taxonomy" id="279832"/>
    <lineage>
        <taxon>Bacteria</taxon>
        <taxon>Pseudomonadati</taxon>
        <taxon>Pseudomonadota</taxon>
        <taxon>Gammaproteobacteria</taxon>
        <taxon>Cardiobacteriales</taxon>
        <taxon>Cardiobacteriaceae</taxon>
        <taxon>Suttonella</taxon>
    </lineage>
</organism>
<name>A0A380MRK6_9GAMM</name>